<dbReference type="InterPro" id="IPR000719">
    <property type="entry name" value="Prot_kinase_dom"/>
</dbReference>
<dbReference type="InterPro" id="IPR001245">
    <property type="entry name" value="Ser-Thr/Tyr_kinase_cat_dom"/>
</dbReference>
<evidence type="ECO:0000256" key="2">
    <source>
        <dbReference type="ARBA" id="ARBA00012513"/>
    </source>
</evidence>
<dbReference type="FunFam" id="3.30.200.20:FF:000060">
    <property type="entry name" value="Serine/threonine-protein kinase isoform 1"/>
    <property type="match status" value="1"/>
</dbReference>
<dbReference type="InterPro" id="IPR008271">
    <property type="entry name" value="Ser/Thr_kinase_AS"/>
</dbReference>
<keyword evidence="5" id="KW-0547">Nucleotide-binding</keyword>
<name>A0AAQ3QI71_9LILI</name>
<proteinExistence type="inferred from homology"/>
<evidence type="ECO:0000256" key="4">
    <source>
        <dbReference type="ARBA" id="ARBA00022679"/>
    </source>
</evidence>
<dbReference type="Gene3D" id="1.10.510.10">
    <property type="entry name" value="Transferase(Phosphotransferase) domain 1"/>
    <property type="match status" value="1"/>
</dbReference>
<gene>
    <name evidence="13" type="ORF">Cni_G22366</name>
</gene>
<dbReference type="PANTHER" id="PTHR44329:SF277">
    <property type="entry name" value="SERINE_THREONINE-PROTEIN KINASE HT1-LIKE"/>
    <property type="match status" value="1"/>
</dbReference>
<evidence type="ECO:0000256" key="10">
    <source>
        <dbReference type="SAM" id="Coils"/>
    </source>
</evidence>
<dbReference type="SUPFAM" id="SSF56112">
    <property type="entry name" value="Protein kinase-like (PK-like)"/>
    <property type="match status" value="1"/>
</dbReference>
<feature type="coiled-coil region" evidence="10">
    <location>
        <begin position="646"/>
        <end position="673"/>
    </location>
</feature>
<evidence type="ECO:0000256" key="5">
    <source>
        <dbReference type="ARBA" id="ARBA00022741"/>
    </source>
</evidence>
<evidence type="ECO:0000256" key="9">
    <source>
        <dbReference type="ARBA" id="ARBA00048679"/>
    </source>
</evidence>
<protein>
    <recommendedName>
        <fullName evidence="2">non-specific serine/threonine protein kinase</fullName>
        <ecNumber evidence="2">2.7.11.1</ecNumber>
    </recommendedName>
</protein>
<evidence type="ECO:0000256" key="3">
    <source>
        <dbReference type="ARBA" id="ARBA00022527"/>
    </source>
</evidence>
<evidence type="ECO:0000259" key="12">
    <source>
        <dbReference type="PROSITE" id="PS50011"/>
    </source>
</evidence>
<dbReference type="CDD" id="cd13999">
    <property type="entry name" value="STKc_MAP3K-like"/>
    <property type="match status" value="1"/>
</dbReference>
<comment type="catalytic activity">
    <reaction evidence="8">
        <text>L-threonyl-[protein] + ATP = O-phospho-L-threonyl-[protein] + ADP + H(+)</text>
        <dbReference type="Rhea" id="RHEA:46608"/>
        <dbReference type="Rhea" id="RHEA-COMP:11060"/>
        <dbReference type="Rhea" id="RHEA-COMP:11605"/>
        <dbReference type="ChEBI" id="CHEBI:15378"/>
        <dbReference type="ChEBI" id="CHEBI:30013"/>
        <dbReference type="ChEBI" id="CHEBI:30616"/>
        <dbReference type="ChEBI" id="CHEBI:61977"/>
        <dbReference type="ChEBI" id="CHEBI:456216"/>
        <dbReference type="EC" id="2.7.11.1"/>
    </reaction>
</comment>
<dbReference type="EC" id="2.7.11.1" evidence="2"/>
<evidence type="ECO:0000313" key="13">
    <source>
        <dbReference type="EMBL" id="WOL13596.1"/>
    </source>
</evidence>
<feature type="region of interest" description="Disordered" evidence="11">
    <location>
        <begin position="52"/>
        <end position="82"/>
    </location>
</feature>
<dbReference type="InterPro" id="IPR011009">
    <property type="entry name" value="Kinase-like_dom_sf"/>
</dbReference>
<dbReference type="AlphaFoldDB" id="A0AAQ3QI71"/>
<evidence type="ECO:0000313" key="14">
    <source>
        <dbReference type="Proteomes" id="UP001327560"/>
    </source>
</evidence>
<dbReference type="PROSITE" id="PS50011">
    <property type="entry name" value="PROTEIN_KINASE_DOM"/>
    <property type="match status" value="1"/>
</dbReference>
<evidence type="ECO:0000256" key="1">
    <source>
        <dbReference type="ARBA" id="ARBA00010507"/>
    </source>
</evidence>
<reference evidence="13 14" key="1">
    <citation type="submission" date="2023-10" db="EMBL/GenBank/DDBJ databases">
        <title>Chromosome-scale genome assembly provides insights into flower coloration mechanisms of Canna indica.</title>
        <authorList>
            <person name="Li C."/>
        </authorList>
    </citation>
    <scope>NUCLEOTIDE SEQUENCE [LARGE SCALE GENOMIC DNA]</scope>
    <source>
        <tissue evidence="13">Flower</tissue>
    </source>
</reference>
<dbReference type="Gene3D" id="3.30.200.20">
    <property type="entry name" value="Phosphorylase Kinase, domain 1"/>
    <property type="match status" value="1"/>
</dbReference>
<dbReference type="PRINTS" id="PR00109">
    <property type="entry name" value="TYRKINASE"/>
</dbReference>
<dbReference type="EMBL" id="CP136896">
    <property type="protein sequence ID" value="WOL13596.1"/>
    <property type="molecule type" value="Genomic_DNA"/>
</dbReference>
<comment type="similarity">
    <text evidence="1">Belongs to the protein kinase superfamily. TKL Ser/Thr protein kinase family. RAF subfamily.</text>
</comment>
<keyword evidence="14" id="KW-1185">Reference proteome</keyword>
<keyword evidence="4" id="KW-0808">Transferase</keyword>
<dbReference type="GO" id="GO:0005524">
    <property type="term" value="F:ATP binding"/>
    <property type="evidence" value="ECO:0007669"/>
    <property type="project" value="UniProtKB-KW"/>
</dbReference>
<evidence type="ECO:0000256" key="8">
    <source>
        <dbReference type="ARBA" id="ARBA00047899"/>
    </source>
</evidence>
<accession>A0AAQ3QI71</accession>
<keyword evidence="7" id="KW-0067">ATP-binding</keyword>
<evidence type="ECO:0000256" key="6">
    <source>
        <dbReference type="ARBA" id="ARBA00022777"/>
    </source>
</evidence>
<keyword evidence="6 13" id="KW-0418">Kinase</keyword>
<keyword evidence="3" id="KW-0723">Serine/threonine-protein kinase</keyword>
<keyword evidence="10" id="KW-0175">Coiled coil</keyword>
<evidence type="ECO:0000256" key="7">
    <source>
        <dbReference type="ARBA" id="ARBA00022840"/>
    </source>
</evidence>
<sequence length="674" mass="77082">MSSETGGKGKEKSQEEGGYASFSARANPFVYPEMAFCFPALKLGKKNRANSITLPSSPPATLPSYSSPSSSSRWPKRNSLPSEMEVMEKKRWDSLESWSMLLDPGNADVNSEANTTGERSEEWMADLSQLFIGNKFASGSNSRIYRGIYKQRAAAVKMVRIPEQDEEMRAMLEKQFNSEVAFLSRLYHPNIVQFIAACKKPPVYCIITEYMSQGTLRMYLHKKEPYSLSTETILRLALDISRGMQYLHSQGVIHRDLKSHNLLLNDEMRVKVADFGTSCLETQCRKSKGNMGTYRWMAPEMIKEKPYTRKVDVYSFGIVLWELTTALVPYQGMTPMQAAYAASEKNLRPPLSTTCSPVLNNLIKSCWSANPAKRPDFNYIVSVLEKYDECLREGFPVLVQQELRIGRSLFKLFKGCIATTSSTARRGLKWCFDSVEIKPKFLFRHIIGNKFIDGLHQASRSEWHPLSDHAEIWTVSIRLYFIDYDRWKFYCFWVSSADLCSDEFHLVERSGYHPGYDRTKFCSQTMYLLSTIYCSSLVDDFREPSSPKKTSNLFFKVPLLNRVRGLFSSCHFEKGSKSYAVIRAKQDKFKTLALESDSSTPTIEDEIYRQAVGPERHGRTRGYGIGPTPTTVFGTTTRRIELASELRIANTQNVELKTKIDELEKKIDDDRWRS</sequence>
<feature type="compositionally biased region" description="Low complexity" evidence="11">
    <location>
        <begin position="62"/>
        <end position="72"/>
    </location>
</feature>
<dbReference type="SMART" id="SM00220">
    <property type="entry name" value="S_TKc"/>
    <property type="match status" value="1"/>
</dbReference>
<feature type="domain" description="Protein kinase" evidence="12">
    <location>
        <begin position="130"/>
        <end position="391"/>
    </location>
</feature>
<dbReference type="PROSITE" id="PS00108">
    <property type="entry name" value="PROTEIN_KINASE_ST"/>
    <property type="match status" value="1"/>
</dbReference>
<dbReference type="Proteomes" id="UP001327560">
    <property type="component" value="Chromosome 7"/>
</dbReference>
<evidence type="ECO:0000256" key="11">
    <source>
        <dbReference type="SAM" id="MobiDB-lite"/>
    </source>
</evidence>
<dbReference type="Pfam" id="PF07714">
    <property type="entry name" value="PK_Tyr_Ser-Thr"/>
    <property type="match status" value="1"/>
</dbReference>
<organism evidence="13 14">
    <name type="scientific">Canna indica</name>
    <name type="common">Indian-shot</name>
    <dbReference type="NCBI Taxonomy" id="4628"/>
    <lineage>
        <taxon>Eukaryota</taxon>
        <taxon>Viridiplantae</taxon>
        <taxon>Streptophyta</taxon>
        <taxon>Embryophyta</taxon>
        <taxon>Tracheophyta</taxon>
        <taxon>Spermatophyta</taxon>
        <taxon>Magnoliopsida</taxon>
        <taxon>Liliopsida</taxon>
        <taxon>Zingiberales</taxon>
        <taxon>Cannaceae</taxon>
        <taxon>Canna</taxon>
    </lineage>
</organism>
<dbReference type="GO" id="GO:0004674">
    <property type="term" value="F:protein serine/threonine kinase activity"/>
    <property type="evidence" value="ECO:0007669"/>
    <property type="project" value="UniProtKB-KW"/>
</dbReference>
<dbReference type="InterPro" id="IPR051681">
    <property type="entry name" value="Ser/Thr_Kinases-Pseudokinases"/>
</dbReference>
<comment type="catalytic activity">
    <reaction evidence="9">
        <text>L-seryl-[protein] + ATP = O-phospho-L-seryl-[protein] + ADP + H(+)</text>
        <dbReference type="Rhea" id="RHEA:17989"/>
        <dbReference type="Rhea" id="RHEA-COMP:9863"/>
        <dbReference type="Rhea" id="RHEA-COMP:11604"/>
        <dbReference type="ChEBI" id="CHEBI:15378"/>
        <dbReference type="ChEBI" id="CHEBI:29999"/>
        <dbReference type="ChEBI" id="CHEBI:30616"/>
        <dbReference type="ChEBI" id="CHEBI:83421"/>
        <dbReference type="ChEBI" id="CHEBI:456216"/>
        <dbReference type="EC" id="2.7.11.1"/>
    </reaction>
</comment>
<dbReference type="PANTHER" id="PTHR44329">
    <property type="entry name" value="SERINE/THREONINE-PROTEIN KINASE TNNI3K-RELATED"/>
    <property type="match status" value="1"/>
</dbReference>